<evidence type="ECO:0000313" key="1">
    <source>
        <dbReference type="EMBL" id="NNU43332.1"/>
    </source>
</evidence>
<gene>
    <name evidence="1" type="ORF">HK415_09445</name>
</gene>
<protein>
    <submittedName>
        <fullName evidence="1">Uncharacterized protein</fullName>
    </submittedName>
</protein>
<accession>A0A849K4H6</accession>
<sequence>MLRVLAGLVPCPSKTRSFCGRPSVRAKIEVRWHQYWIGLVAVVRQLGAPARQALRPPAGVSAPRMYSRSSIGTLFARAVDTLPV</sequence>
<dbReference type="AlphaFoldDB" id="A0A849K4H6"/>
<dbReference type="RefSeq" id="WP_171558432.1">
    <property type="nucleotide sequence ID" value="NZ_JABFCS010000001.1"/>
</dbReference>
<reference evidence="1 2" key="1">
    <citation type="submission" date="2020-05" db="EMBL/GenBank/DDBJ databases">
        <authorList>
            <person name="Khan S.A."/>
            <person name="Jeon C.O."/>
            <person name="Chun B.H."/>
        </authorList>
    </citation>
    <scope>NUCLEOTIDE SEQUENCE [LARGE SCALE GENOMIC DNA]</scope>
    <source>
        <strain evidence="1 2">B156</strain>
    </source>
</reference>
<name>A0A849K4H6_9BURK</name>
<keyword evidence="2" id="KW-1185">Reference proteome</keyword>
<dbReference type="Proteomes" id="UP000552954">
    <property type="component" value="Unassembled WGS sequence"/>
</dbReference>
<organism evidence="1 2">
    <name type="scientific">Ramlibacter montanisoli</name>
    <dbReference type="NCBI Taxonomy" id="2732512"/>
    <lineage>
        <taxon>Bacteria</taxon>
        <taxon>Pseudomonadati</taxon>
        <taxon>Pseudomonadota</taxon>
        <taxon>Betaproteobacteria</taxon>
        <taxon>Burkholderiales</taxon>
        <taxon>Comamonadaceae</taxon>
        <taxon>Ramlibacter</taxon>
    </lineage>
</organism>
<reference evidence="1 2" key="2">
    <citation type="submission" date="2020-06" db="EMBL/GenBank/DDBJ databases">
        <title>Ramlibacter rhizophilus sp. nov., isolated from rhizosphere soil of national flower Mugunghwa from South Korea.</title>
        <authorList>
            <person name="Zheng-Fei Y."/>
            <person name="Huan T."/>
        </authorList>
    </citation>
    <scope>NUCLEOTIDE SEQUENCE [LARGE SCALE GENOMIC DNA]</scope>
    <source>
        <strain evidence="1 2">B156</strain>
    </source>
</reference>
<comment type="caution">
    <text evidence="1">The sequence shown here is derived from an EMBL/GenBank/DDBJ whole genome shotgun (WGS) entry which is preliminary data.</text>
</comment>
<evidence type="ECO:0000313" key="2">
    <source>
        <dbReference type="Proteomes" id="UP000552954"/>
    </source>
</evidence>
<proteinExistence type="predicted"/>
<dbReference type="EMBL" id="JABFCS010000001">
    <property type="protein sequence ID" value="NNU43332.1"/>
    <property type="molecule type" value="Genomic_DNA"/>
</dbReference>